<dbReference type="EMBL" id="JABSTU010000005">
    <property type="protein sequence ID" value="KAH8029510.1"/>
    <property type="molecule type" value="Genomic_DNA"/>
</dbReference>
<comment type="caution">
    <text evidence="1">The sequence shown here is derived from an EMBL/GenBank/DDBJ whole genome shotgun (WGS) entry which is preliminary data.</text>
</comment>
<dbReference type="VEuPathDB" id="VectorBase:LOC119165397"/>
<dbReference type="SUPFAM" id="SSF55486">
    <property type="entry name" value="Metalloproteases ('zincins'), catalytic domain"/>
    <property type="match status" value="1"/>
</dbReference>
<evidence type="ECO:0000313" key="1">
    <source>
        <dbReference type="EMBL" id="KAH8029510.1"/>
    </source>
</evidence>
<dbReference type="InterPro" id="IPR024079">
    <property type="entry name" value="MetalloPept_cat_dom_sf"/>
</dbReference>
<dbReference type="Proteomes" id="UP000821866">
    <property type="component" value="Chromosome 3"/>
</dbReference>
<accession>A0A9J6E5D2</accession>
<reference evidence="1" key="1">
    <citation type="journal article" date="2020" name="Cell">
        <title>Large-Scale Comparative Analyses of Tick Genomes Elucidate Their Genetic Diversity and Vector Capacities.</title>
        <authorList>
            <consortium name="Tick Genome and Microbiome Consortium (TIGMIC)"/>
            <person name="Jia N."/>
            <person name="Wang J."/>
            <person name="Shi W."/>
            <person name="Du L."/>
            <person name="Sun Y."/>
            <person name="Zhan W."/>
            <person name="Jiang J.F."/>
            <person name="Wang Q."/>
            <person name="Zhang B."/>
            <person name="Ji P."/>
            <person name="Bell-Sakyi L."/>
            <person name="Cui X.M."/>
            <person name="Yuan T.T."/>
            <person name="Jiang B.G."/>
            <person name="Yang W.F."/>
            <person name="Lam T.T."/>
            <person name="Chang Q.C."/>
            <person name="Ding S.J."/>
            <person name="Wang X.J."/>
            <person name="Zhu J.G."/>
            <person name="Ruan X.D."/>
            <person name="Zhao L."/>
            <person name="Wei J.T."/>
            <person name="Ye R.Z."/>
            <person name="Que T.C."/>
            <person name="Du C.H."/>
            <person name="Zhou Y.H."/>
            <person name="Cheng J.X."/>
            <person name="Dai P.F."/>
            <person name="Guo W.B."/>
            <person name="Han X.H."/>
            <person name="Huang E.J."/>
            <person name="Li L.F."/>
            <person name="Wei W."/>
            <person name="Gao Y.C."/>
            <person name="Liu J.Z."/>
            <person name="Shao H.Z."/>
            <person name="Wang X."/>
            <person name="Wang C.C."/>
            <person name="Yang T.C."/>
            <person name="Huo Q.B."/>
            <person name="Li W."/>
            <person name="Chen H.Y."/>
            <person name="Chen S.E."/>
            <person name="Zhou L.G."/>
            <person name="Ni X.B."/>
            <person name="Tian J.H."/>
            <person name="Sheng Y."/>
            <person name="Liu T."/>
            <person name="Pan Y.S."/>
            <person name="Xia L.Y."/>
            <person name="Li J."/>
            <person name="Zhao F."/>
            <person name="Cao W.C."/>
        </authorList>
    </citation>
    <scope>NUCLEOTIDE SEQUENCE</scope>
    <source>
        <strain evidence="1">Rmic-2018</strain>
    </source>
</reference>
<gene>
    <name evidence="1" type="ORF">HPB51_000806</name>
</gene>
<keyword evidence="2" id="KW-1185">Reference proteome</keyword>
<evidence type="ECO:0000313" key="2">
    <source>
        <dbReference type="Proteomes" id="UP000821866"/>
    </source>
</evidence>
<reference evidence="1" key="2">
    <citation type="submission" date="2021-09" db="EMBL/GenBank/DDBJ databases">
        <authorList>
            <person name="Jia N."/>
            <person name="Wang J."/>
            <person name="Shi W."/>
            <person name="Du L."/>
            <person name="Sun Y."/>
            <person name="Zhan W."/>
            <person name="Jiang J."/>
            <person name="Wang Q."/>
            <person name="Zhang B."/>
            <person name="Ji P."/>
            <person name="Sakyi L.B."/>
            <person name="Cui X."/>
            <person name="Yuan T."/>
            <person name="Jiang B."/>
            <person name="Yang W."/>
            <person name="Lam T.T.-Y."/>
            <person name="Chang Q."/>
            <person name="Ding S."/>
            <person name="Wang X."/>
            <person name="Zhu J."/>
            <person name="Ruan X."/>
            <person name="Zhao L."/>
            <person name="Wei J."/>
            <person name="Que T."/>
            <person name="Du C."/>
            <person name="Cheng J."/>
            <person name="Dai P."/>
            <person name="Han X."/>
            <person name="Huang E."/>
            <person name="Gao Y."/>
            <person name="Liu J."/>
            <person name="Shao H."/>
            <person name="Ye R."/>
            <person name="Li L."/>
            <person name="Wei W."/>
            <person name="Wang X."/>
            <person name="Wang C."/>
            <person name="Huo Q."/>
            <person name="Li W."/>
            <person name="Guo W."/>
            <person name="Chen H."/>
            <person name="Chen S."/>
            <person name="Zhou L."/>
            <person name="Zhou L."/>
            <person name="Ni X."/>
            <person name="Tian J."/>
            <person name="Zhou Y."/>
            <person name="Sheng Y."/>
            <person name="Liu T."/>
            <person name="Pan Y."/>
            <person name="Xia L."/>
            <person name="Li J."/>
            <person name="Zhao F."/>
            <person name="Cao W."/>
        </authorList>
    </citation>
    <scope>NUCLEOTIDE SEQUENCE</scope>
    <source>
        <strain evidence="1">Rmic-2018</strain>
        <tissue evidence="1">Larvae</tissue>
    </source>
</reference>
<name>A0A9J6E5D2_RHIMP</name>
<dbReference type="AlphaFoldDB" id="A0A9J6E5D2"/>
<proteinExistence type="predicted"/>
<dbReference type="GO" id="GO:0008237">
    <property type="term" value="F:metallopeptidase activity"/>
    <property type="evidence" value="ECO:0007669"/>
    <property type="project" value="InterPro"/>
</dbReference>
<dbReference type="Gene3D" id="3.40.390.10">
    <property type="entry name" value="Collagenase (Catalytic Domain)"/>
    <property type="match status" value="1"/>
</dbReference>
<sequence>MHRTYESYAAEIHFRKHLRLADQMIEFHWKLQLRLLRDLVDKVRVSATSNVHVAEGICLPDFVLEVLGLGPKFAVQPQKNKPELVSIVRQVSKRVPEDQATRIINEEPTYGRRCIELTSHMQRRFTFESIYVWQTKMIEFHWKLQLRLLRDLVDKVRVSATSNVHVAEGICLPDFVLEVLGLGPKFAVQPQKNKPELVSIVRQVSKRVPEDQATRIINEVPKTLGIVYPYLIESRNDGGEKVIKISESITLNLKKSSVVSKEFLLRTHQDDIMEHNYLDGEILEQNLYHDAEAFASVIVLHEDGLKVEGIVSSMLGIKPMKTRERSADGSIPHAFYELPREKPNDKATGETQTLTFGYVKGIRKTEQPAPTAVIHARAPSLSFICNMTFKKRHVFFCFVPTDKTFADYTAGYPTRSGANFRLLLLSRLGWSIKYLPCEIPEGSRHFVGAIRSEGWGVGETVGMPSAMDDSTRRDHASFDLEISRACSAADVGLGCPHDGEQYRFFSSKDCPNSDGYIMTYWSNSSRSMKFSECCNRAISDLARVSECDSVHALLLSIISSRTYRLLKSVAAPELFSTKSVGVLKKILGDHLSVTTEHTTGGTSHLEKIVFPELIEVRDISAEKVLKITEDLTLYLEKSSVLAKEFLLRTYDGRLMQHTYLDGESLEENLYHDLRSLSSVMVSQESGLKVVRLNFTIAHTVYQ</sequence>
<organism evidence="1 2">
    <name type="scientific">Rhipicephalus microplus</name>
    <name type="common">Cattle tick</name>
    <name type="synonym">Boophilus microplus</name>
    <dbReference type="NCBI Taxonomy" id="6941"/>
    <lineage>
        <taxon>Eukaryota</taxon>
        <taxon>Metazoa</taxon>
        <taxon>Ecdysozoa</taxon>
        <taxon>Arthropoda</taxon>
        <taxon>Chelicerata</taxon>
        <taxon>Arachnida</taxon>
        <taxon>Acari</taxon>
        <taxon>Parasitiformes</taxon>
        <taxon>Ixodida</taxon>
        <taxon>Ixodoidea</taxon>
        <taxon>Ixodidae</taxon>
        <taxon>Rhipicephalinae</taxon>
        <taxon>Rhipicephalus</taxon>
        <taxon>Boophilus</taxon>
    </lineage>
</organism>
<protein>
    <submittedName>
        <fullName evidence="1">Uncharacterized protein</fullName>
    </submittedName>
</protein>